<protein>
    <submittedName>
        <fullName evidence="5">(spotted green pufferfish) hypothetical protein</fullName>
    </submittedName>
</protein>
<dbReference type="GO" id="GO:0004382">
    <property type="term" value="F:GDP phosphatase activity"/>
    <property type="evidence" value="ECO:0007669"/>
    <property type="project" value="TreeGrafter"/>
</dbReference>
<dbReference type="Proteomes" id="UP000007303">
    <property type="component" value="Unassembled WGS sequence"/>
</dbReference>
<dbReference type="OMA" id="YPFDFRA"/>
<accession>Q4T627</accession>
<dbReference type="PANTHER" id="PTHR11782:SF33">
    <property type="entry name" value="ECTONUCLEOSIDE TRIPHOSPHATE DIPHOSPHOHYDROLASE 2"/>
    <property type="match status" value="1"/>
</dbReference>
<dbReference type="Pfam" id="PF01150">
    <property type="entry name" value="GDA1_CD39"/>
    <property type="match status" value="1"/>
</dbReference>
<evidence type="ECO:0000313" key="7">
    <source>
        <dbReference type="Proteomes" id="UP000007303"/>
    </source>
</evidence>
<reference evidence="5 7" key="1">
    <citation type="journal article" date="2004" name="Nature">
        <title>Genome duplication in the teleost fish Tetraodon nigroviridis reveals the early vertebrate proto-karyotype.</title>
        <authorList>
            <person name="Jaillon O."/>
            <person name="Aury J.-M."/>
            <person name="Brunet F."/>
            <person name="Petit J.-L."/>
            <person name="Stange-Thomann N."/>
            <person name="Mauceli E."/>
            <person name="Bouneau L."/>
            <person name="Fischer C."/>
            <person name="Ozouf-Costaz C."/>
            <person name="Bernot A."/>
            <person name="Nicaud S."/>
            <person name="Jaffe D."/>
            <person name="Fisher S."/>
            <person name="Lutfalla G."/>
            <person name="Dossat C."/>
            <person name="Segurens B."/>
            <person name="Dasilva C."/>
            <person name="Salanoubat M."/>
            <person name="Levy M."/>
            <person name="Boudet N."/>
            <person name="Castellano S."/>
            <person name="Anthouard V."/>
            <person name="Jubin C."/>
            <person name="Castelli V."/>
            <person name="Katinka M."/>
            <person name="Vacherie B."/>
            <person name="Biemont C."/>
            <person name="Skalli Z."/>
            <person name="Cattolico L."/>
            <person name="Poulain J."/>
            <person name="De Berardinis V."/>
            <person name="Cruaud C."/>
            <person name="Duprat S."/>
            <person name="Brottier P."/>
            <person name="Coutanceau J.-P."/>
            <person name="Gouzy J."/>
            <person name="Parra G."/>
            <person name="Lardier G."/>
            <person name="Chapple C."/>
            <person name="McKernan K.J."/>
            <person name="McEwan P."/>
            <person name="Bosak S."/>
            <person name="Kellis M."/>
            <person name="Volff J.-N."/>
            <person name="Guigo R."/>
            <person name="Zody M.C."/>
            <person name="Mesirov J."/>
            <person name="Lindblad-Toh K."/>
            <person name="Birren B."/>
            <person name="Nusbaum C."/>
            <person name="Kahn D."/>
            <person name="Robinson-Rechavi M."/>
            <person name="Laudet V."/>
            <person name="Schachter V."/>
            <person name="Quetier F."/>
            <person name="Saurin W."/>
            <person name="Scarpelli C."/>
            <person name="Wincker P."/>
            <person name="Lander E.S."/>
            <person name="Weissenbach J."/>
            <person name="Roest Crollius H."/>
        </authorList>
    </citation>
    <scope>NUCLEOTIDE SEQUENCE [LARGE SCALE GENOMIC DNA]</scope>
</reference>
<keyword evidence="2 4" id="KW-0378">Hydrolase</keyword>
<reference evidence="6" key="3">
    <citation type="submission" date="2025-05" db="UniProtKB">
        <authorList>
            <consortium name="Ensembl"/>
        </authorList>
    </citation>
    <scope>IDENTIFICATION</scope>
</reference>
<dbReference type="HOGENOM" id="CLU_122440_0_0_1"/>
<dbReference type="GO" id="GO:0005886">
    <property type="term" value="C:plasma membrane"/>
    <property type="evidence" value="ECO:0007669"/>
    <property type="project" value="TreeGrafter"/>
</dbReference>
<dbReference type="PANTHER" id="PTHR11782">
    <property type="entry name" value="ADENOSINE/GUANOSINE DIPHOSPHATASE"/>
    <property type="match status" value="1"/>
</dbReference>
<dbReference type="GO" id="GO:0017111">
    <property type="term" value="F:ribonucleoside triphosphate phosphatase activity"/>
    <property type="evidence" value="ECO:0007669"/>
    <property type="project" value="TreeGrafter"/>
</dbReference>
<dbReference type="InterPro" id="IPR000407">
    <property type="entry name" value="GDA1_CD39_NTPase"/>
</dbReference>
<evidence type="ECO:0000313" key="6">
    <source>
        <dbReference type="Ensembl" id="ENSTNIP00000006612.1"/>
    </source>
</evidence>
<dbReference type="Gene3D" id="3.30.420.40">
    <property type="match status" value="1"/>
</dbReference>
<proteinExistence type="inferred from homology"/>
<organism evidence="5">
    <name type="scientific">Tetraodon nigroviridis</name>
    <name type="common">Spotted green pufferfish</name>
    <name type="synonym">Chelonodon nigroviridis</name>
    <dbReference type="NCBI Taxonomy" id="99883"/>
    <lineage>
        <taxon>Eukaryota</taxon>
        <taxon>Metazoa</taxon>
        <taxon>Chordata</taxon>
        <taxon>Craniata</taxon>
        <taxon>Vertebrata</taxon>
        <taxon>Euteleostomi</taxon>
        <taxon>Actinopterygii</taxon>
        <taxon>Neopterygii</taxon>
        <taxon>Teleostei</taxon>
        <taxon>Neoteleostei</taxon>
        <taxon>Acanthomorphata</taxon>
        <taxon>Eupercaria</taxon>
        <taxon>Tetraodontiformes</taxon>
        <taxon>Tetradontoidea</taxon>
        <taxon>Tetraodontidae</taxon>
        <taxon>Tetraodon</taxon>
    </lineage>
</organism>
<keyword evidence="7" id="KW-1185">Reference proteome</keyword>
<feature type="active site" description="Proton acceptor" evidence="3">
    <location>
        <position position="126"/>
    </location>
</feature>
<evidence type="ECO:0000256" key="2">
    <source>
        <dbReference type="ARBA" id="ARBA00022801"/>
    </source>
</evidence>
<dbReference type="PROSITE" id="PS01238">
    <property type="entry name" value="GDA1_CD39_NTPASE"/>
    <property type="match status" value="1"/>
</dbReference>
<dbReference type="EMBL" id="CAAE01008972">
    <property type="protein sequence ID" value="CAF91655.1"/>
    <property type="molecule type" value="Genomic_DNA"/>
</dbReference>
<gene>
    <name evidence="5" type="ORF">GSTENG00006515001</name>
</gene>
<dbReference type="GO" id="GO:0045134">
    <property type="term" value="F:UDP phosphatase activity"/>
    <property type="evidence" value="ECO:0007669"/>
    <property type="project" value="TreeGrafter"/>
</dbReference>
<name>Q4T627_TETNG</name>
<dbReference type="Ensembl" id="ENSTNIT00000006763.1">
    <property type="protein sequence ID" value="ENSTNIP00000006612.1"/>
    <property type="gene ID" value="ENSTNIG00000004003.1"/>
</dbReference>
<evidence type="ECO:0000313" key="5">
    <source>
        <dbReference type="EMBL" id="CAF91655.1"/>
    </source>
</evidence>
<dbReference type="KEGG" id="tng:GSTEN00006515G001"/>
<dbReference type="GO" id="GO:0009134">
    <property type="term" value="P:nucleoside diphosphate catabolic process"/>
    <property type="evidence" value="ECO:0007669"/>
    <property type="project" value="TreeGrafter"/>
</dbReference>
<dbReference type="GeneTree" id="ENSGT01150000286965"/>
<dbReference type="AlphaFoldDB" id="Q4T627"/>
<evidence type="ECO:0000256" key="4">
    <source>
        <dbReference type="RuleBase" id="RU003833"/>
    </source>
</evidence>
<feature type="non-terminal residue" evidence="5">
    <location>
        <position position="1"/>
    </location>
</feature>
<evidence type="ECO:0000256" key="3">
    <source>
        <dbReference type="PIRSR" id="PIRSR600407-1"/>
    </source>
</evidence>
<sequence>YGIVLDAGSSHTSLFIYKWPADKENGTGVVTQHSECHVKGGGISSYAGQQGAAGRCLEGCLDQALTDIPKEKHHLTPVYLGATAGMRLLQLSSPEQASQILQEVSQKIQSYPFNYRGASVLSGQEEGAYGWVTVNYLSENFLKV</sequence>
<dbReference type="OrthoDB" id="6372431at2759"/>
<evidence type="ECO:0000256" key="1">
    <source>
        <dbReference type="ARBA" id="ARBA00009283"/>
    </source>
</evidence>
<reference evidence="5" key="2">
    <citation type="submission" date="2004-02" db="EMBL/GenBank/DDBJ databases">
        <authorList>
            <consortium name="Genoscope"/>
            <consortium name="Whitehead Institute Centre for Genome Research"/>
        </authorList>
    </citation>
    <scope>NUCLEOTIDE SEQUENCE</scope>
</reference>
<comment type="similarity">
    <text evidence="1 4">Belongs to the GDA1/CD39 NTPase family.</text>
</comment>
<feature type="non-terminal residue" evidence="5">
    <location>
        <position position="144"/>
    </location>
</feature>
<dbReference type="FunFam" id="3.30.420.40:FF:000068">
    <property type="entry name" value="Ectonucleoside triphosphate diphosphohydrolase 1"/>
    <property type="match status" value="1"/>
</dbReference>